<gene>
    <name evidence="1" type="ORF">DGD08_08575</name>
</gene>
<sequence>MWALRVAEGVPTVAQVETLIGARLASWAVASGPLAPVLSLPVPSHLTAGTPRLELVAALTAYWTPVPRRLAA</sequence>
<protein>
    <submittedName>
        <fullName evidence="1">Uncharacterized protein</fullName>
    </submittedName>
</protein>
<comment type="caution">
    <text evidence="1">The sequence shown here is derived from an EMBL/GenBank/DDBJ whole genome shotgun (WGS) entry which is preliminary data.</text>
</comment>
<dbReference type="Proteomes" id="UP000264071">
    <property type="component" value="Unassembled WGS sequence"/>
</dbReference>
<proteinExistence type="predicted"/>
<evidence type="ECO:0000313" key="1">
    <source>
        <dbReference type="EMBL" id="HCT57253.1"/>
    </source>
</evidence>
<evidence type="ECO:0000313" key="2">
    <source>
        <dbReference type="Proteomes" id="UP000264071"/>
    </source>
</evidence>
<dbReference type="EMBL" id="DPIY01000007">
    <property type="protein sequence ID" value="HCT57253.1"/>
    <property type="molecule type" value="Genomic_DNA"/>
</dbReference>
<accession>A0A3D4V7Z2</accession>
<name>A0A3D4V7Z2_9BACT</name>
<organism evidence="1 2">
    <name type="scientific">Gemmatimonas aurantiaca</name>
    <dbReference type="NCBI Taxonomy" id="173480"/>
    <lineage>
        <taxon>Bacteria</taxon>
        <taxon>Pseudomonadati</taxon>
        <taxon>Gemmatimonadota</taxon>
        <taxon>Gemmatimonadia</taxon>
        <taxon>Gemmatimonadales</taxon>
        <taxon>Gemmatimonadaceae</taxon>
        <taxon>Gemmatimonas</taxon>
    </lineage>
</organism>
<dbReference type="AlphaFoldDB" id="A0A3D4V7Z2"/>
<reference evidence="1 2" key="1">
    <citation type="journal article" date="2018" name="Nat. Biotechnol.">
        <title>A standardized bacterial taxonomy based on genome phylogeny substantially revises the tree of life.</title>
        <authorList>
            <person name="Parks D.H."/>
            <person name="Chuvochina M."/>
            <person name="Waite D.W."/>
            <person name="Rinke C."/>
            <person name="Skarshewski A."/>
            <person name="Chaumeil P.A."/>
            <person name="Hugenholtz P."/>
        </authorList>
    </citation>
    <scope>NUCLEOTIDE SEQUENCE [LARGE SCALE GENOMIC DNA]</scope>
    <source>
        <strain evidence="1">UBA8844</strain>
    </source>
</reference>